<reference evidence="4" key="1">
    <citation type="submission" date="2021-02" db="EMBL/GenBank/DDBJ databases">
        <authorList>
            <person name="Nowell W R."/>
        </authorList>
    </citation>
    <scope>NUCLEOTIDE SEQUENCE</scope>
</reference>
<dbReference type="EMBL" id="CAJNYD010000459">
    <property type="protein sequence ID" value="CAF3263241.1"/>
    <property type="molecule type" value="Genomic_DNA"/>
</dbReference>
<keyword evidence="1" id="KW-1133">Transmembrane helix</keyword>
<evidence type="ECO:0000313" key="2">
    <source>
        <dbReference type="EMBL" id="CAF3263241.1"/>
    </source>
</evidence>
<keyword evidence="1" id="KW-0472">Membrane</keyword>
<comment type="caution">
    <text evidence="4">The sequence shown here is derived from an EMBL/GenBank/DDBJ whole genome shotgun (WGS) entry which is preliminary data.</text>
</comment>
<evidence type="ECO:0000256" key="1">
    <source>
        <dbReference type="SAM" id="Phobius"/>
    </source>
</evidence>
<dbReference type="EMBL" id="CAJOBO010002855">
    <property type="protein sequence ID" value="CAF4471114.1"/>
    <property type="molecule type" value="Genomic_DNA"/>
</dbReference>
<keyword evidence="6" id="KW-1185">Reference proteome</keyword>
<dbReference type="OrthoDB" id="10021462at2759"/>
<dbReference type="EMBL" id="CAJOBP010002706">
    <property type="protein sequence ID" value="CAF4369766.1"/>
    <property type="molecule type" value="Genomic_DNA"/>
</dbReference>
<sequence>MNLCSNQSTCILHLKSFLFFHTQHLINKCRMIKLKSTQLNYSCVTDKFISFNIFNQPKKNVSGVMYTKVTIIVCLCIVVFVSLLAFICSYIENFSIDEEKYSTMNEIQFNTQSIYDNQSKQEYELKILSLIESSSSSSSSTTLTSRYNKNSIKNPSEYDNLTKDTHQLSESPSQLKIKFYENYQLK</sequence>
<dbReference type="EMBL" id="CAJNXB010005214">
    <property type="protein sequence ID" value="CAF3413736.1"/>
    <property type="molecule type" value="Genomic_DNA"/>
</dbReference>
<evidence type="ECO:0000313" key="3">
    <source>
        <dbReference type="EMBL" id="CAF3413736.1"/>
    </source>
</evidence>
<dbReference type="Proteomes" id="UP000663873">
    <property type="component" value="Unassembled WGS sequence"/>
</dbReference>
<evidence type="ECO:0000313" key="5">
    <source>
        <dbReference type="EMBL" id="CAF4471114.1"/>
    </source>
</evidence>
<evidence type="ECO:0000313" key="4">
    <source>
        <dbReference type="EMBL" id="CAF4369766.1"/>
    </source>
</evidence>
<evidence type="ECO:0000313" key="6">
    <source>
        <dbReference type="Proteomes" id="UP000663873"/>
    </source>
</evidence>
<accession>A0A820M879</accession>
<feature type="transmembrane region" description="Helical" evidence="1">
    <location>
        <begin position="69"/>
        <end position="91"/>
    </location>
</feature>
<name>A0A820M879_9BILA</name>
<protein>
    <recommendedName>
        <fullName evidence="7">Transmembrane protein</fullName>
    </recommendedName>
</protein>
<dbReference type="Proteomes" id="UP000663851">
    <property type="component" value="Unassembled WGS sequence"/>
</dbReference>
<proteinExistence type="predicted"/>
<keyword evidence="1" id="KW-0812">Transmembrane</keyword>
<dbReference type="Proteomes" id="UP000663825">
    <property type="component" value="Unassembled WGS sequence"/>
</dbReference>
<dbReference type="Proteomes" id="UP000663833">
    <property type="component" value="Unassembled WGS sequence"/>
</dbReference>
<dbReference type="AlphaFoldDB" id="A0A820M879"/>
<evidence type="ECO:0008006" key="7">
    <source>
        <dbReference type="Google" id="ProtNLM"/>
    </source>
</evidence>
<gene>
    <name evidence="5" type="ORF">HFQ381_LOCUS25448</name>
    <name evidence="2" type="ORF">LUA448_LOCUS5524</name>
    <name evidence="3" type="ORF">TIS948_LOCUS28825</name>
    <name evidence="4" type="ORF">UJA718_LOCUS17010</name>
</gene>
<organism evidence="4 6">
    <name type="scientific">Rotaria socialis</name>
    <dbReference type="NCBI Taxonomy" id="392032"/>
    <lineage>
        <taxon>Eukaryota</taxon>
        <taxon>Metazoa</taxon>
        <taxon>Spiralia</taxon>
        <taxon>Gnathifera</taxon>
        <taxon>Rotifera</taxon>
        <taxon>Eurotatoria</taxon>
        <taxon>Bdelloidea</taxon>
        <taxon>Philodinida</taxon>
        <taxon>Philodinidae</taxon>
        <taxon>Rotaria</taxon>
    </lineage>
</organism>